<proteinExistence type="predicted"/>
<name>A0ABS8UMD2_DATST</name>
<evidence type="ECO:0000313" key="2">
    <source>
        <dbReference type="Proteomes" id="UP000823775"/>
    </source>
</evidence>
<evidence type="ECO:0000313" key="1">
    <source>
        <dbReference type="EMBL" id="MCD9559523.1"/>
    </source>
</evidence>
<reference evidence="1 2" key="1">
    <citation type="journal article" date="2021" name="BMC Genomics">
        <title>Datura genome reveals duplications of psychoactive alkaloid biosynthetic genes and high mutation rate following tissue culture.</title>
        <authorList>
            <person name="Rajewski A."/>
            <person name="Carter-House D."/>
            <person name="Stajich J."/>
            <person name="Litt A."/>
        </authorList>
    </citation>
    <scope>NUCLEOTIDE SEQUENCE [LARGE SCALE GENOMIC DNA]</scope>
    <source>
        <strain evidence="1">AR-01</strain>
    </source>
</reference>
<protein>
    <submittedName>
        <fullName evidence="1">Uncharacterized protein</fullName>
    </submittedName>
</protein>
<organism evidence="1 2">
    <name type="scientific">Datura stramonium</name>
    <name type="common">Jimsonweed</name>
    <name type="synonym">Common thornapple</name>
    <dbReference type="NCBI Taxonomy" id="4076"/>
    <lineage>
        <taxon>Eukaryota</taxon>
        <taxon>Viridiplantae</taxon>
        <taxon>Streptophyta</taxon>
        <taxon>Embryophyta</taxon>
        <taxon>Tracheophyta</taxon>
        <taxon>Spermatophyta</taxon>
        <taxon>Magnoliopsida</taxon>
        <taxon>eudicotyledons</taxon>
        <taxon>Gunneridae</taxon>
        <taxon>Pentapetalae</taxon>
        <taxon>asterids</taxon>
        <taxon>lamiids</taxon>
        <taxon>Solanales</taxon>
        <taxon>Solanaceae</taxon>
        <taxon>Solanoideae</taxon>
        <taxon>Datureae</taxon>
        <taxon>Datura</taxon>
    </lineage>
</organism>
<dbReference type="EMBL" id="JACEIK010002163">
    <property type="protein sequence ID" value="MCD9559523.1"/>
    <property type="molecule type" value="Genomic_DNA"/>
</dbReference>
<keyword evidence="2" id="KW-1185">Reference proteome</keyword>
<comment type="caution">
    <text evidence="1">The sequence shown here is derived from an EMBL/GenBank/DDBJ whole genome shotgun (WGS) entry which is preliminary data.</text>
</comment>
<sequence length="129" mass="14648">MAARVSLKNSSPNGLYGPHGLKATELPKHHHLFLDIETDSTKVNLPLNENKITTKPINFFLQVLAEESKESKDPAYRFREGNKVAHLLTTDATKNIPDDQLLFWEAPPYVLHSYKEVEEQYSTIVAVDM</sequence>
<accession>A0ABS8UMD2</accession>
<dbReference type="Proteomes" id="UP000823775">
    <property type="component" value="Unassembled WGS sequence"/>
</dbReference>
<gene>
    <name evidence="1" type="ORF">HAX54_017523</name>
</gene>